<evidence type="ECO:0000313" key="2">
    <source>
        <dbReference type="EMBL" id="GFY20838.1"/>
    </source>
</evidence>
<gene>
    <name evidence="2" type="ORF">TNCV_1120721</name>
</gene>
<accession>A0A8X6T7T5</accession>
<evidence type="ECO:0000256" key="1">
    <source>
        <dbReference type="SAM" id="MobiDB-lite"/>
    </source>
</evidence>
<reference evidence="2" key="1">
    <citation type="submission" date="2020-08" db="EMBL/GenBank/DDBJ databases">
        <title>Multicomponent nature underlies the extraordinary mechanical properties of spider dragline silk.</title>
        <authorList>
            <person name="Kono N."/>
            <person name="Nakamura H."/>
            <person name="Mori M."/>
            <person name="Yoshida Y."/>
            <person name="Ohtoshi R."/>
            <person name="Malay A.D."/>
            <person name="Moran D.A.P."/>
            <person name="Tomita M."/>
            <person name="Numata K."/>
            <person name="Arakawa K."/>
        </authorList>
    </citation>
    <scope>NUCLEOTIDE SEQUENCE</scope>
</reference>
<name>A0A8X6T7T5_TRICX</name>
<keyword evidence="3" id="KW-1185">Reference proteome</keyword>
<dbReference type="AlphaFoldDB" id="A0A8X6T7T5"/>
<dbReference type="Proteomes" id="UP000887159">
    <property type="component" value="Unassembled WGS sequence"/>
</dbReference>
<comment type="caution">
    <text evidence="2">The sequence shown here is derived from an EMBL/GenBank/DDBJ whole genome shotgun (WGS) entry which is preliminary data.</text>
</comment>
<organism evidence="2 3">
    <name type="scientific">Trichonephila clavipes</name>
    <name type="common">Golden silk orbweaver</name>
    <name type="synonym">Nephila clavipes</name>
    <dbReference type="NCBI Taxonomy" id="2585209"/>
    <lineage>
        <taxon>Eukaryota</taxon>
        <taxon>Metazoa</taxon>
        <taxon>Ecdysozoa</taxon>
        <taxon>Arthropoda</taxon>
        <taxon>Chelicerata</taxon>
        <taxon>Arachnida</taxon>
        <taxon>Araneae</taxon>
        <taxon>Araneomorphae</taxon>
        <taxon>Entelegynae</taxon>
        <taxon>Araneoidea</taxon>
        <taxon>Nephilidae</taxon>
        <taxon>Trichonephila</taxon>
    </lineage>
</organism>
<dbReference type="EMBL" id="BMAU01021356">
    <property type="protein sequence ID" value="GFY20838.1"/>
    <property type="molecule type" value="Genomic_DNA"/>
</dbReference>
<proteinExistence type="predicted"/>
<evidence type="ECO:0000313" key="3">
    <source>
        <dbReference type="Proteomes" id="UP000887159"/>
    </source>
</evidence>
<feature type="region of interest" description="Disordered" evidence="1">
    <location>
        <begin position="22"/>
        <end position="49"/>
    </location>
</feature>
<sequence length="113" mass="12917">MDGNEDDTEELIMGHEVELTTELQEHQETQRNVSPSEQQEDERGPMPISAIKDLLKSGRIVYKSSAKICLKEPGATIHLLVNPFERQKCKCMIPTRERDESAHQETGLTKKRK</sequence>
<protein>
    <submittedName>
        <fullName evidence="2">Uncharacterized protein</fullName>
    </submittedName>
</protein>